<gene>
    <name evidence="3" type="ORF">TTAC_LOCUS3920</name>
</gene>
<dbReference type="EMBL" id="UYWX01003293">
    <property type="protein sequence ID" value="VDM23767.1"/>
    <property type="molecule type" value="Genomic_DNA"/>
</dbReference>
<dbReference type="AlphaFoldDB" id="A0A0R3WT45"/>
<feature type="chain" id="PRO_5043133028" evidence="2">
    <location>
        <begin position="17"/>
        <end position="90"/>
    </location>
</feature>
<feature type="region of interest" description="Disordered" evidence="1">
    <location>
        <begin position="67"/>
        <end position="90"/>
    </location>
</feature>
<protein>
    <submittedName>
        <fullName evidence="5">BON domain-containing protein</fullName>
    </submittedName>
</protein>
<organism evidence="5">
    <name type="scientific">Hydatigena taeniaeformis</name>
    <name type="common">Feline tapeworm</name>
    <name type="synonym">Taenia taeniaeformis</name>
    <dbReference type="NCBI Taxonomy" id="6205"/>
    <lineage>
        <taxon>Eukaryota</taxon>
        <taxon>Metazoa</taxon>
        <taxon>Spiralia</taxon>
        <taxon>Lophotrochozoa</taxon>
        <taxon>Platyhelminthes</taxon>
        <taxon>Cestoda</taxon>
        <taxon>Eucestoda</taxon>
        <taxon>Cyclophyllidea</taxon>
        <taxon>Taeniidae</taxon>
        <taxon>Hydatigera</taxon>
    </lineage>
</organism>
<dbReference type="Proteomes" id="UP000274429">
    <property type="component" value="Unassembled WGS sequence"/>
</dbReference>
<proteinExistence type="predicted"/>
<sequence length="90" mass="10163">MSLFVFFHSLFSYTVTEEKDSNICSADLKLSVRSSGALDCQQKWDPEHQNTVTLSGRVRAVQAMNQDQGFGDEHTHDRNAMMPVRLSQDA</sequence>
<evidence type="ECO:0000313" key="5">
    <source>
        <dbReference type="WBParaSite" id="TTAC_0000393501-mRNA-1"/>
    </source>
</evidence>
<accession>A0A0R3WT45</accession>
<feature type="signal peptide" evidence="2">
    <location>
        <begin position="1"/>
        <end position="16"/>
    </location>
</feature>
<keyword evidence="2" id="KW-0732">Signal</keyword>
<evidence type="ECO:0000256" key="1">
    <source>
        <dbReference type="SAM" id="MobiDB-lite"/>
    </source>
</evidence>
<reference evidence="5" key="1">
    <citation type="submission" date="2017-02" db="UniProtKB">
        <authorList>
            <consortium name="WormBaseParasite"/>
        </authorList>
    </citation>
    <scope>IDENTIFICATION</scope>
</reference>
<evidence type="ECO:0000313" key="4">
    <source>
        <dbReference type="Proteomes" id="UP000274429"/>
    </source>
</evidence>
<dbReference type="WBParaSite" id="TTAC_0000393501-mRNA-1">
    <property type="protein sequence ID" value="TTAC_0000393501-mRNA-1"/>
    <property type="gene ID" value="TTAC_0000393501"/>
</dbReference>
<keyword evidence="4" id="KW-1185">Reference proteome</keyword>
<name>A0A0R3WT45_HYDTA</name>
<evidence type="ECO:0000256" key="2">
    <source>
        <dbReference type="SAM" id="SignalP"/>
    </source>
</evidence>
<evidence type="ECO:0000313" key="3">
    <source>
        <dbReference type="EMBL" id="VDM23767.1"/>
    </source>
</evidence>
<reference evidence="3 4" key="2">
    <citation type="submission" date="2018-11" db="EMBL/GenBank/DDBJ databases">
        <authorList>
            <consortium name="Pathogen Informatics"/>
        </authorList>
    </citation>
    <scope>NUCLEOTIDE SEQUENCE [LARGE SCALE GENOMIC DNA]</scope>
</reference>